<dbReference type="Gene3D" id="2.30.280.10">
    <property type="entry name" value="SRA-YDG"/>
    <property type="match status" value="1"/>
</dbReference>
<evidence type="ECO:0000313" key="2">
    <source>
        <dbReference type="Proteomes" id="UP000028045"/>
    </source>
</evidence>
<dbReference type="Proteomes" id="UP000028045">
    <property type="component" value="Unassembled WGS sequence"/>
</dbReference>
<protein>
    <submittedName>
        <fullName evidence="1">Uncharacterized protein</fullName>
    </submittedName>
</protein>
<evidence type="ECO:0000313" key="1">
    <source>
        <dbReference type="EMBL" id="KEY71853.1"/>
    </source>
</evidence>
<dbReference type="AlphaFoldDB" id="A0A084B2S4"/>
<dbReference type="HOGENOM" id="CLU_040682_2_0_1"/>
<dbReference type="InterPro" id="IPR036987">
    <property type="entry name" value="SRA-YDG_sf"/>
</dbReference>
<organism evidence="1 2">
    <name type="scientific">Stachybotrys chartarum (strain CBS 109288 / IBT 7711)</name>
    <name type="common">Toxic black mold</name>
    <name type="synonym">Stilbospora chartarum</name>
    <dbReference type="NCBI Taxonomy" id="1280523"/>
    <lineage>
        <taxon>Eukaryota</taxon>
        <taxon>Fungi</taxon>
        <taxon>Dikarya</taxon>
        <taxon>Ascomycota</taxon>
        <taxon>Pezizomycotina</taxon>
        <taxon>Sordariomycetes</taxon>
        <taxon>Hypocreomycetidae</taxon>
        <taxon>Hypocreales</taxon>
        <taxon>Stachybotryaceae</taxon>
        <taxon>Stachybotrys</taxon>
    </lineage>
</organism>
<accession>A0A084B2S4</accession>
<reference evidence="1 2" key="1">
    <citation type="journal article" date="2014" name="BMC Genomics">
        <title>Comparative genome sequencing reveals chemotype-specific gene clusters in the toxigenic black mold Stachybotrys.</title>
        <authorList>
            <person name="Semeiks J."/>
            <person name="Borek D."/>
            <person name="Otwinowski Z."/>
            <person name="Grishin N.V."/>
        </authorList>
    </citation>
    <scope>NUCLEOTIDE SEQUENCE [LARGE SCALE GENOMIC DNA]</scope>
    <source>
        <strain evidence="2">CBS 109288 / IBT 7711</strain>
    </source>
</reference>
<proteinExistence type="predicted"/>
<name>A0A084B2S4_STACB</name>
<gene>
    <name evidence="1" type="ORF">S7711_05994</name>
</gene>
<dbReference type="EMBL" id="KL648145">
    <property type="protein sequence ID" value="KEY71853.1"/>
    <property type="molecule type" value="Genomic_DNA"/>
</dbReference>
<dbReference type="OrthoDB" id="3244603at2759"/>
<dbReference type="InterPro" id="IPR015947">
    <property type="entry name" value="PUA-like_sf"/>
</dbReference>
<keyword evidence="2" id="KW-1185">Reference proteome</keyword>
<sequence>MSLLQTKTLGSRADEVRAFLGDMVKREYETKPSIHFSTIKNARLDKLLSDILKPANRSFQLPIQARADIAIARSLQRQWRARYREAYFDIDQTRYETLAKTGRLNNVIFNDTGNNLYHPWAPQSYSSLSGIEINRPLEWLHMACVSRDGIVDSMLEIPTVGRYGVIVLPLMSGREDLTPTGRQIYYSREGYMPEMLVSLICRVGSQIRILRGHCLKSPFAPTVGIRYDGLYTLSQYGMTRNQHTGLLKAVLTLERVPNQRSMADLVSIPRPSQVDD</sequence>
<dbReference type="SUPFAM" id="SSF88697">
    <property type="entry name" value="PUA domain-like"/>
    <property type="match status" value="1"/>
</dbReference>